<dbReference type="InterPro" id="IPR015424">
    <property type="entry name" value="PyrdxlP-dep_Trfase"/>
</dbReference>
<keyword evidence="8" id="KW-0808">Transferase</keyword>
<dbReference type="InterPro" id="IPR015422">
    <property type="entry name" value="PyrdxlP-dep_Trfase_small"/>
</dbReference>
<dbReference type="EMBL" id="MGAL01000032">
    <property type="protein sequence ID" value="OGK47405.1"/>
    <property type="molecule type" value="Genomic_DNA"/>
</dbReference>
<comment type="caution">
    <text evidence="15">The sequence shown here is derived from an EMBL/GenBank/DDBJ whole genome shotgun (WGS) entry which is preliminary data.</text>
</comment>
<comment type="pathway">
    <text evidence="2">Amino-acid biosynthesis; L-serine biosynthesis; L-serine from 3-phospho-D-glycerate: step 2/3.</text>
</comment>
<dbReference type="InterPro" id="IPR022278">
    <property type="entry name" value="Pser_aminoTfrase"/>
</dbReference>
<dbReference type="GO" id="GO:0006564">
    <property type="term" value="P:L-serine biosynthetic process"/>
    <property type="evidence" value="ECO:0007669"/>
    <property type="project" value="UniProtKB-KW"/>
</dbReference>
<dbReference type="GO" id="GO:0008453">
    <property type="term" value="F:alanine-glyoxylate transaminase activity"/>
    <property type="evidence" value="ECO:0007669"/>
    <property type="project" value="TreeGrafter"/>
</dbReference>
<keyword evidence="9" id="KW-0663">Pyridoxal phosphate</keyword>
<gene>
    <name evidence="15" type="ORF">A3A93_00840</name>
</gene>
<evidence type="ECO:0000256" key="2">
    <source>
        <dbReference type="ARBA" id="ARBA00005099"/>
    </source>
</evidence>
<dbReference type="STRING" id="1802061.A3A93_00840"/>
<evidence type="ECO:0000256" key="7">
    <source>
        <dbReference type="ARBA" id="ARBA00022605"/>
    </source>
</evidence>
<dbReference type="SUPFAM" id="SSF53383">
    <property type="entry name" value="PLP-dependent transferases"/>
    <property type="match status" value="1"/>
</dbReference>
<accession>A0A1F7IVP5</accession>
<proteinExistence type="inferred from homology"/>
<dbReference type="AlphaFoldDB" id="A0A1F7IVP5"/>
<comment type="cofactor">
    <cofactor evidence="1">
        <name>pyridoxal 5'-phosphate</name>
        <dbReference type="ChEBI" id="CHEBI:597326"/>
    </cofactor>
</comment>
<dbReference type="EC" id="2.6.1.52" evidence="4"/>
<dbReference type="PANTHER" id="PTHR21152">
    <property type="entry name" value="AMINOTRANSFERASE CLASS V"/>
    <property type="match status" value="1"/>
</dbReference>
<protein>
    <recommendedName>
        <fullName evidence="4">phosphoserine transaminase</fullName>
        <ecNumber evidence="4">2.6.1.52</ecNumber>
    </recommendedName>
    <alternativeName>
        <fullName evidence="11">Phosphohydroxythreonine aminotransferase</fullName>
    </alternativeName>
</protein>
<evidence type="ECO:0000256" key="10">
    <source>
        <dbReference type="ARBA" id="ARBA00023299"/>
    </source>
</evidence>
<feature type="domain" description="Aminotransferase class V" evidence="14">
    <location>
        <begin position="31"/>
        <end position="325"/>
    </location>
</feature>
<name>A0A1F7IVP5_9BACT</name>
<dbReference type="InterPro" id="IPR015421">
    <property type="entry name" value="PyrdxlP-dep_Trfase_major"/>
</dbReference>
<evidence type="ECO:0000256" key="4">
    <source>
        <dbReference type="ARBA" id="ARBA00013030"/>
    </source>
</evidence>
<dbReference type="PIRSF" id="PIRSF000525">
    <property type="entry name" value="SerC"/>
    <property type="match status" value="1"/>
</dbReference>
<dbReference type="PANTHER" id="PTHR21152:SF40">
    <property type="entry name" value="ALANINE--GLYOXYLATE AMINOTRANSFERASE"/>
    <property type="match status" value="1"/>
</dbReference>
<dbReference type="Gene3D" id="3.40.640.10">
    <property type="entry name" value="Type I PLP-dependent aspartate aminotransferase-like (Major domain)"/>
    <property type="match status" value="1"/>
</dbReference>
<keyword evidence="5" id="KW-0963">Cytoplasm</keyword>
<sequence>MKNIYFTVGPTQLYTKVPVLLKKAIKEEVMSKSHRGEWFQALFSDLTSGLRKLLKIPISHHIFFVSSGTECMERIIENTVAKYSLHFVNGAFSKRFYKTAKDLGKSPQNIEVPLGKSFDFNKIKIPKNSELICLTHNETSTGVMLSLHEVYKLKRKYPEKLIALDVVSSIPYVDVDYDLVDMVFFSVQKGFGLPAGLGVMIVSPEAFKKSSLLKTKAVVTGSYHSFADLSKYESRKETPETPNVLDMFLLCNVIKDMQKIGIKKIRKLIDNRSKLLEKTVESSQFSYLVKDGRFRSKTIHVFRDKKDNSQLMQFLEKKHLIVSRGYGELKESFIRLGNFPAHSDSQFRSLISALNEYLKR</sequence>
<evidence type="ECO:0000259" key="14">
    <source>
        <dbReference type="Pfam" id="PF00266"/>
    </source>
</evidence>
<organism evidence="15 16">
    <name type="scientific">Candidatus Roizmanbacteria bacterium RIFCSPLOWO2_01_FULL_38_12</name>
    <dbReference type="NCBI Taxonomy" id="1802061"/>
    <lineage>
        <taxon>Bacteria</taxon>
        <taxon>Candidatus Roizmaniibacteriota</taxon>
    </lineage>
</organism>
<evidence type="ECO:0000256" key="6">
    <source>
        <dbReference type="ARBA" id="ARBA00022576"/>
    </source>
</evidence>
<evidence type="ECO:0000256" key="8">
    <source>
        <dbReference type="ARBA" id="ARBA00022679"/>
    </source>
</evidence>
<evidence type="ECO:0000256" key="12">
    <source>
        <dbReference type="ARBA" id="ARBA00047630"/>
    </source>
</evidence>
<keyword evidence="6" id="KW-0032">Aminotransferase</keyword>
<comment type="catalytic activity">
    <reaction evidence="13">
        <text>O-phospho-L-serine + 2-oxoglutarate = 3-phosphooxypyruvate + L-glutamate</text>
        <dbReference type="Rhea" id="RHEA:14329"/>
        <dbReference type="ChEBI" id="CHEBI:16810"/>
        <dbReference type="ChEBI" id="CHEBI:18110"/>
        <dbReference type="ChEBI" id="CHEBI:29985"/>
        <dbReference type="ChEBI" id="CHEBI:57524"/>
        <dbReference type="EC" id="2.6.1.52"/>
    </reaction>
</comment>
<dbReference type="InterPro" id="IPR000192">
    <property type="entry name" value="Aminotrans_V_dom"/>
</dbReference>
<reference evidence="15 16" key="1">
    <citation type="journal article" date="2016" name="Nat. Commun.">
        <title>Thousands of microbial genomes shed light on interconnected biogeochemical processes in an aquifer system.</title>
        <authorList>
            <person name="Anantharaman K."/>
            <person name="Brown C.T."/>
            <person name="Hug L.A."/>
            <person name="Sharon I."/>
            <person name="Castelle C.J."/>
            <person name="Probst A.J."/>
            <person name="Thomas B.C."/>
            <person name="Singh A."/>
            <person name="Wilkins M.J."/>
            <person name="Karaoz U."/>
            <person name="Brodie E.L."/>
            <person name="Williams K.H."/>
            <person name="Hubbard S.S."/>
            <person name="Banfield J.F."/>
        </authorList>
    </citation>
    <scope>NUCLEOTIDE SEQUENCE [LARGE SCALE GENOMIC DNA]</scope>
</reference>
<evidence type="ECO:0000313" key="16">
    <source>
        <dbReference type="Proteomes" id="UP000177141"/>
    </source>
</evidence>
<comment type="similarity">
    <text evidence="3">Belongs to the class-V pyridoxal-phosphate-dependent aminotransferase family. SerC subfamily.</text>
</comment>
<evidence type="ECO:0000256" key="1">
    <source>
        <dbReference type="ARBA" id="ARBA00001933"/>
    </source>
</evidence>
<keyword evidence="7" id="KW-0028">Amino-acid biosynthesis</keyword>
<dbReference type="Pfam" id="PF00266">
    <property type="entry name" value="Aminotran_5"/>
    <property type="match status" value="1"/>
</dbReference>
<comment type="catalytic activity">
    <reaction evidence="12">
        <text>4-(phosphooxy)-L-threonine + 2-oxoglutarate = (R)-3-hydroxy-2-oxo-4-phosphooxybutanoate + L-glutamate</text>
        <dbReference type="Rhea" id="RHEA:16573"/>
        <dbReference type="ChEBI" id="CHEBI:16810"/>
        <dbReference type="ChEBI" id="CHEBI:29985"/>
        <dbReference type="ChEBI" id="CHEBI:58452"/>
        <dbReference type="ChEBI" id="CHEBI:58538"/>
        <dbReference type="EC" id="2.6.1.52"/>
    </reaction>
</comment>
<dbReference type="Proteomes" id="UP000177141">
    <property type="component" value="Unassembled WGS sequence"/>
</dbReference>
<evidence type="ECO:0000256" key="11">
    <source>
        <dbReference type="ARBA" id="ARBA00031421"/>
    </source>
</evidence>
<evidence type="ECO:0000256" key="13">
    <source>
        <dbReference type="ARBA" id="ARBA00049007"/>
    </source>
</evidence>
<dbReference type="Gene3D" id="3.90.1150.10">
    <property type="entry name" value="Aspartate Aminotransferase, domain 1"/>
    <property type="match status" value="1"/>
</dbReference>
<keyword evidence="10" id="KW-0718">Serine biosynthesis</keyword>
<dbReference type="GO" id="GO:0004648">
    <property type="term" value="F:O-phospho-L-serine:2-oxoglutarate aminotransferase activity"/>
    <property type="evidence" value="ECO:0007669"/>
    <property type="project" value="UniProtKB-EC"/>
</dbReference>
<dbReference type="UniPathway" id="UPA00135">
    <property type="reaction ID" value="UER00197"/>
</dbReference>
<evidence type="ECO:0000256" key="9">
    <source>
        <dbReference type="ARBA" id="ARBA00022898"/>
    </source>
</evidence>
<evidence type="ECO:0000256" key="5">
    <source>
        <dbReference type="ARBA" id="ARBA00022490"/>
    </source>
</evidence>
<dbReference type="GO" id="GO:0019265">
    <property type="term" value="P:glycine biosynthetic process, by transamination of glyoxylate"/>
    <property type="evidence" value="ECO:0007669"/>
    <property type="project" value="TreeGrafter"/>
</dbReference>
<evidence type="ECO:0000313" key="15">
    <source>
        <dbReference type="EMBL" id="OGK47405.1"/>
    </source>
</evidence>
<evidence type="ECO:0000256" key="3">
    <source>
        <dbReference type="ARBA" id="ARBA00006904"/>
    </source>
</evidence>
<dbReference type="GO" id="GO:0004760">
    <property type="term" value="F:L-serine-pyruvate transaminase activity"/>
    <property type="evidence" value="ECO:0007669"/>
    <property type="project" value="TreeGrafter"/>
</dbReference>